<accession>A0ABX2GL55</accession>
<evidence type="ECO:0000313" key="1">
    <source>
        <dbReference type="EMBL" id="NSF72699.1"/>
    </source>
</evidence>
<evidence type="ECO:0000313" key="2">
    <source>
        <dbReference type="Proteomes" id="UP000822152"/>
    </source>
</evidence>
<evidence type="ECO:0008006" key="3">
    <source>
        <dbReference type="Google" id="ProtNLM"/>
    </source>
</evidence>
<name>A0ABX2GL55_9FIRM</name>
<dbReference type="EMBL" id="JAAIPF010000003">
    <property type="protein sequence ID" value="NSF72699.1"/>
    <property type="molecule type" value="Genomic_DNA"/>
</dbReference>
<comment type="caution">
    <text evidence="1">The sequence shown here is derived from an EMBL/GenBank/DDBJ whole genome shotgun (WGS) entry which is preliminary data.</text>
</comment>
<organism evidence="1 2">
    <name type="scientific">Blautia wexlerae</name>
    <dbReference type="NCBI Taxonomy" id="418240"/>
    <lineage>
        <taxon>Bacteria</taxon>
        <taxon>Bacillati</taxon>
        <taxon>Bacillota</taxon>
        <taxon>Clostridia</taxon>
        <taxon>Lachnospirales</taxon>
        <taxon>Lachnospiraceae</taxon>
        <taxon>Blautia</taxon>
    </lineage>
</organism>
<protein>
    <recommendedName>
        <fullName evidence="3">TetR/AcrR family transcriptional regulator</fullName>
    </recommendedName>
</protein>
<dbReference type="Proteomes" id="UP000822152">
    <property type="component" value="Unassembled WGS sequence"/>
</dbReference>
<keyword evidence="2" id="KW-1185">Reference proteome</keyword>
<sequence>MAGNLGMTKGTLYRHYENKL</sequence>
<gene>
    <name evidence="1" type="ORF">G4952_02455</name>
</gene>
<proteinExistence type="predicted"/>
<reference evidence="1 2" key="1">
    <citation type="journal article" date="2020" name="Cell Host Microbe">
        <title>Functional and Genomic Variation between Human-Derived Isolates of Lachnospiraceae Reveals Inter- and Intra-Species Diversity.</title>
        <authorList>
            <person name="Sorbara M.T."/>
            <person name="Littmann E.R."/>
            <person name="Fontana E."/>
            <person name="Moody T.U."/>
            <person name="Kohout C.E."/>
            <person name="Gjonbalaj M."/>
            <person name="Eaton V."/>
            <person name="Seok R."/>
            <person name="Leiner I.M."/>
            <person name="Pamer E.G."/>
        </authorList>
    </citation>
    <scope>NUCLEOTIDE SEQUENCE [LARGE SCALE GENOMIC DNA]</scope>
    <source>
        <strain evidence="1 2">MSK.20.11</strain>
    </source>
</reference>